<dbReference type="AlphaFoldDB" id="A0A382JNB0"/>
<reference evidence="1" key="1">
    <citation type="submission" date="2018-05" db="EMBL/GenBank/DDBJ databases">
        <authorList>
            <person name="Lanie J.A."/>
            <person name="Ng W.-L."/>
            <person name="Kazmierczak K.M."/>
            <person name="Andrzejewski T.M."/>
            <person name="Davidsen T.M."/>
            <person name="Wayne K.J."/>
            <person name="Tettelin H."/>
            <person name="Glass J.I."/>
            <person name="Rusch D."/>
            <person name="Podicherti R."/>
            <person name="Tsui H.-C.T."/>
            <person name="Winkler M.E."/>
        </authorList>
    </citation>
    <scope>NUCLEOTIDE SEQUENCE</scope>
</reference>
<sequence>MAHGSAVRIIYDQSFTGGKVMALITAIGATELTTTTGLIDASELNDAATDPRLSIEKISWNLKSAAGYFSIIFDASTDVTALSLGGNGHWGKSHTAGLDAAITNNAGSGVTGDVIVTTTGFEAAETISVALILKKESGYGTRSDYSG</sequence>
<protein>
    <submittedName>
        <fullName evidence="1">Uncharacterized protein</fullName>
    </submittedName>
</protein>
<gene>
    <name evidence="1" type="ORF">METZ01_LOCUS266029</name>
</gene>
<name>A0A382JNB0_9ZZZZ</name>
<organism evidence="1">
    <name type="scientific">marine metagenome</name>
    <dbReference type="NCBI Taxonomy" id="408172"/>
    <lineage>
        <taxon>unclassified sequences</taxon>
        <taxon>metagenomes</taxon>
        <taxon>ecological metagenomes</taxon>
    </lineage>
</organism>
<proteinExistence type="predicted"/>
<evidence type="ECO:0000313" key="1">
    <source>
        <dbReference type="EMBL" id="SVC13175.1"/>
    </source>
</evidence>
<accession>A0A382JNB0</accession>
<dbReference type="EMBL" id="UINC01075214">
    <property type="protein sequence ID" value="SVC13175.1"/>
    <property type="molecule type" value="Genomic_DNA"/>
</dbReference>